<feature type="non-terminal residue" evidence="1">
    <location>
        <position position="1"/>
    </location>
</feature>
<dbReference type="Proteomes" id="UP000789920">
    <property type="component" value="Unassembled WGS sequence"/>
</dbReference>
<keyword evidence="2" id="KW-1185">Reference proteome</keyword>
<accession>A0ACA9RD93</accession>
<name>A0ACA9RD93_9GLOM</name>
<protein>
    <submittedName>
        <fullName evidence="1">28318_t:CDS:1</fullName>
    </submittedName>
</protein>
<gene>
    <name evidence="1" type="ORF">RPERSI_LOCUS18530</name>
</gene>
<organism evidence="1 2">
    <name type="scientific">Racocetra persica</name>
    <dbReference type="NCBI Taxonomy" id="160502"/>
    <lineage>
        <taxon>Eukaryota</taxon>
        <taxon>Fungi</taxon>
        <taxon>Fungi incertae sedis</taxon>
        <taxon>Mucoromycota</taxon>
        <taxon>Glomeromycotina</taxon>
        <taxon>Glomeromycetes</taxon>
        <taxon>Diversisporales</taxon>
        <taxon>Gigasporaceae</taxon>
        <taxon>Racocetra</taxon>
    </lineage>
</organism>
<dbReference type="EMBL" id="CAJVQC010049297">
    <property type="protein sequence ID" value="CAG8787406.1"/>
    <property type="molecule type" value="Genomic_DNA"/>
</dbReference>
<comment type="caution">
    <text evidence="1">The sequence shown here is derived from an EMBL/GenBank/DDBJ whole genome shotgun (WGS) entry which is preliminary data.</text>
</comment>
<sequence>HPLSCNMTDTSALARCNLFIANFVFALLLTITLPFSLQISFSRWNNKNNKKINTSIQMSAVYQQQQQMSPSQRSPMSPSQRSPMSPSQRSPSYVMQEGVSKDGQPVLVFHSNGDKRNSRRMSLYHQRSNSNGSTPNLLKDSESTKSAKNVETHVAGENGNIKNVAN</sequence>
<evidence type="ECO:0000313" key="2">
    <source>
        <dbReference type="Proteomes" id="UP000789920"/>
    </source>
</evidence>
<reference evidence="1" key="1">
    <citation type="submission" date="2021-06" db="EMBL/GenBank/DDBJ databases">
        <authorList>
            <person name="Kallberg Y."/>
            <person name="Tangrot J."/>
            <person name="Rosling A."/>
        </authorList>
    </citation>
    <scope>NUCLEOTIDE SEQUENCE</scope>
    <source>
        <strain evidence="1">MA461A</strain>
    </source>
</reference>
<evidence type="ECO:0000313" key="1">
    <source>
        <dbReference type="EMBL" id="CAG8787406.1"/>
    </source>
</evidence>
<proteinExistence type="predicted"/>